<sequence length="287" mass="33157">MIGPKNELQAFLAAYKCSSKDQSQTPPIMYSFDILPIYSNNNIGKLGHSTGEIVAISLNTDISATSKQNFNFLLKLSEIELTPFSILNLAKKIEDALNLQTPYINIEHPAIYDLVIAHFHRKYEAISSNYQVNFKVEHSCNLTNFMLQLMNRVKEPQNWSDYFVEAKFSTGFEQKLGEFHQLEDEYSKYCNKNDVIRQIKKHQDFLHFAEAVHVIWNPYKELLITLQTIKYVYLCSSNGSGYFESLINRFGQKKQLTDLVQECQETKKDTRECLGEVKKYDDDGDDG</sequence>
<evidence type="ECO:0000313" key="2">
    <source>
        <dbReference type="WBParaSite" id="Gr19_v10_g9206.t1"/>
    </source>
</evidence>
<dbReference type="Proteomes" id="UP000887572">
    <property type="component" value="Unplaced"/>
</dbReference>
<protein>
    <submittedName>
        <fullName evidence="2">Uncharacterized protein</fullName>
    </submittedName>
</protein>
<organism evidence="1 2">
    <name type="scientific">Globodera rostochiensis</name>
    <name type="common">Golden nematode worm</name>
    <name type="synonym">Heterodera rostochiensis</name>
    <dbReference type="NCBI Taxonomy" id="31243"/>
    <lineage>
        <taxon>Eukaryota</taxon>
        <taxon>Metazoa</taxon>
        <taxon>Ecdysozoa</taxon>
        <taxon>Nematoda</taxon>
        <taxon>Chromadorea</taxon>
        <taxon>Rhabditida</taxon>
        <taxon>Tylenchina</taxon>
        <taxon>Tylenchomorpha</taxon>
        <taxon>Tylenchoidea</taxon>
        <taxon>Heteroderidae</taxon>
        <taxon>Heteroderinae</taxon>
        <taxon>Globodera</taxon>
    </lineage>
</organism>
<keyword evidence="1" id="KW-1185">Reference proteome</keyword>
<proteinExistence type="predicted"/>
<reference evidence="2" key="1">
    <citation type="submission" date="2022-11" db="UniProtKB">
        <authorList>
            <consortium name="WormBaseParasite"/>
        </authorList>
    </citation>
    <scope>IDENTIFICATION</scope>
</reference>
<name>A0A914IDG3_GLORO</name>
<evidence type="ECO:0000313" key="1">
    <source>
        <dbReference type="Proteomes" id="UP000887572"/>
    </source>
</evidence>
<accession>A0A914IDG3</accession>
<dbReference type="WBParaSite" id="Gr19_v10_g9206.t1">
    <property type="protein sequence ID" value="Gr19_v10_g9206.t1"/>
    <property type="gene ID" value="Gr19_v10_g9206"/>
</dbReference>
<dbReference type="AlphaFoldDB" id="A0A914IDG3"/>